<feature type="domain" description="ATP-dependent DNA ligase family profile" evidence="17">
    <location>
        <begin position="327"/>
        <end position="466"/>
    </location>
</feature>
<comment type="function">
    <text evidence="14">DNA ligase that seals nicks in double-stranded DNA during DNA replication, DNA recombination and DNA repair.</text>
</comment>
<evidence type="ECO:0000256" key="6">
    <source>
        <dbReference type="ARBA" id="ARBA00022741"/>
    </source>
</evidence>
<evidence type="ECO:0000256" key="11">
    <source>
        <dbReference type="ARBA" id="ARBA00023204"/>
    </source>
</evidence>
<accession>A0A1F7GV93</accession>
<evidence type="ECO:0000256" key="9">
    <source>
        <dbReference type="ARBA" id="ARBA00022842"/>
    </source>
</evidence>
<dbReference type="InterPro" id="IPR012310">
    <property type="entry name" value="DNA_ligase_ATP-dep_cent"/>
</dbReference>
<dbReference type="PANTHER" id="PTHR45674:SF4">
    <property type="entry name" value="DNA LIGASE 1"/>
    <property type="match status" value="1"/>
</dbReference>
<keyword evidence="12 14" id="KW-0131">Cell cycle</keyword>
<evidence type="ECO:0000313" key="18">
    <source>
        <dbReference type="EMBL" id="OGK22704.1"/>
    </source>
</evidence>
<evidence type="ECO:0000256" key="4">
    <source>
        <dbReference type="ARBA" id="ARBA00022705"/>
    </source>
</evidence>
<evidence type="ECO:0000256" key="12">
    <source>
        <dbReference type="ARBA" id="ARBA00023306"/>
    </source>
</evidence>
<evidence type="ECO:0000256" key="13">
    <source>
        <dbReference type="ARBA" id="ARBA00034003"/>
    </source>
</evidence>
<keyword evidence="5 14" id="KW-0479">Metal-binding</keyword>
<feature type="binding site" evidence="14">
    <location>
        <position position="419"/>
    </location>
    <ligand>
        <name>ATP</name>
        <dbReference type="ChEBI" id="CHEBI:30616"/>
    </ligand>
</feature>
<dbReference type="InterPro" id="IPR036599">
    <property type="entry name" value="DNA_ligase_N_sf"/>
</dbReference>
<dbReference type="Gene3D" id="1.10.3260.10">
    <property type="entry name" value="DNA ligase, ATP-dependent, N-terminal domain"/>
    <property type="match status" value="1"/>
</dbReference>
<evidence type="ECO:0000256" key="8">
    <source>
        <dbReference type="ARBA" id="ARBA00022840"/>
    </source>
</evidence>
<dbReference type="InterPro" id="IPR000977">
    <property type="entry name" value="DNA_ligase_ATP-dep"/>
</dbReference>
<evidence type="ECO:0000259" key="17">
    <source>
        <dbReference type="PROSITE" id="PS50160"/>
    </source>
</evidence>
<keyword evidence="2 14" id="KW-0436">Ligase</keyword>
<dbReference type="FunFam" id="1.10.3260.10:FF:000007">
    <property type="entry name" value="DNA ligase"/>
    <property type="match status" value="1"/>
</dbReference>
<keyword evidence="9 14" id="KW-0460">Magnesium</keyword>
<dbReference type="GO" id="GO:0003910">
    <property type="term" value="F:DNA ligase (ATP) activity"/>
    <property type="evidence" value="ECO:0007669"/>
    <property type="project" value="UniProtKB-UniRule"/>
</dbReference>
<feature type="binding site" evidence="14">
    <location>
        <position position="425"/>
    </location>
    <ligand>
        <name>ATP</name>
        <dbReference type="ChEBI" id="CHEBI:30616"/>
    </ligand>
</feature>
<dbReference type="SUPFAM" id="SSF117018">
    <property type="entry name" value="ATP-dependent DNA ligase DNA-binding domain"/>
    <property type="match status" value="1"/>
</dbReference>
<evidence type="ECO:0000313" key="19">
    <source>
        <dbReference type="Proteomes" id="UP000177159"/>
    </source>
</evidence>
<evidence type="ECO:0000256" key="2">
    <source>
        <dbReference type="ARBA" id="ARBA00022598"/>
    </source>
</evidence>
<feature type="region of interest" description="Disordered" evidence="16">
    <location>
        <begin position="571"/>
        <end position="593"/>
    </location>
</feature>
<keyword evidence="3 14" id="KW-0132">Cell division</keyword>
<protein>
    <recommendedName>
        <fullName evidence="14">Probable DNA ligase</fullName>
        <ecNumber evidence="14">6.5.1.1</ecNumber>
    </recommendedName>
    <alternativeName>
        <fullName evidence="14">Polydeoxyribonucleotide synthase [ATP]</fullName>
    </alternativeName>
</protein>
<dbReference type="CDD" id="cd07901">
    <property type="entry name" value="Adenylation_DNA_ligase_Arch_LigB"/>
    <property type="match status" value="1"/>
</dbReference>
<dbReference type="EMBL" id="MFZM01000036">
    <property type="protein sequence ID" value="OGK22704.1"/>
    <property type="molecule type" value="Genomic_DNA"/>
</dbReference>
<dbReference type="Proteomes" id="UP000177159">
    <property type="component" value="Unassembled WGS sequence"/>
</dbReference>
<dbReference type="GO" id="GO:0071897">
    <property type="term" value="P:DNA biosynthetic process"/>
    <property type="evidence" value="ECO:0007669"/>
    <property type="project" value="InterPro"/>
</dbReference>
<evidence type="ECO:0000256" key="5">
    <source>
        <dbReference type="ARBA" id="ARBA00022723"/>
    </source>
</evidence>
<dbReference type="GO" id="GO:0006281">
    <property type="term" value="P:DNA repair"/>
    <property type="evidence" value="ECO:0007669"/>
    <property type="project" value="UniProtKB-UniRule"/>
</dbReference>
<keyword evidence="11 14" id="KW-0234">DNA repair</keyword>
<evidence type="ECO:0000256" key="7">
    <source>
        <dbReference type="ARBA" id="ARBA00022763"/>
    </source>
</evidence>
<dbReference type="InterPro" id="IPR050191">
    <property type="entry name" value="ATP-dep_DNA_ligase"/>
</dbReference>
<comment type="catalytic activity">
    <reaction evidence="13 14">
        <text>ATP + (deoxyribonucleotide)n-3'-hydroxyl + 5'-phospho-(deoxyribonucleotide)m = (deoxyribonucleotide)n+m + AMP + diphosphate.</text>
        <dbReference type="EC" id="6.5.1.1"/>
    </reaction>
</comment>
<dbReference type="AlphaFoldDB" id="A0A1F7GV93"/>
<dbReference type="Gene3D" id="3.30.470.30">
    <property type="entry name" value="DNA ligase/mRNA capping enzyme"/>
    <property type="match status" value="1"/>
</dbReference>
<keyword evidence="7 14" id="KW-0227">DNA damage</keyword>
<dbReference type="GO" id="GO:0005524">
    <property type="term" value="F:ATP binding"/>
    <property type="evidence" value="ECO:0007669"/>
    <property type="project" value="UniProtKB-UniRule"/>
</dbReference>
<keyword evidence="10 14" id="KW-0233">DNA recombination</keyword>
<evidence type="ECO:0000256" key="3">
    <source>
        <dbReference type="ARBA" id="ARBA00022618"/>
    </source>
</evidence>
<gene>
    <name evidence="14" type="primary">lig</name>
    <name evidence="18" type="ORF">A3C24_02745</name>
</gene>
<dbReference type="PANTHER" id="PTHR45674">
    <property type="entry name" value="DNA LIGASE 1/3 FAMILY MEMBER"/>
    <property type="match status" value="1"/>
</dbReference>
<dbReference type="GO" id="GO:0046872">
    <property type="term" value="F:metal ion binding"/>
    <property type="evidence" value="ECO:0007669"/>
    <property type="project" value="UniProtKB-KW"/>
</dbReference>
<comment type="similarity">
    <text evidence="1 14 15">Belongs to the ATP-dependent DNA ligase family.</text>
</comment>
<comment type="cofactor">
    <cofactor evidence="14">
        <name>Mg(2+)</name>
        <dbReference type="ChEBI" id="CHEBI:18420"/>
    </cofactor>
</comment>
<keyword evidence="6 14" id="KW-0547">Nucleotide-binding</keyword>
<dbReference type="NCBIfam" id="TIGR00574">
    <property type="entry name" value="dnl1"/>
    <property type="match status" value="1"/>
</dbReference>
<dbReference type="HAMAP" id="MF_00407">
    <property type="entry name" value="DNA_ligase"/>
    <property type="match status" value="1"/>
</dbReference>
<dbReference type="InterPro" id="IPR022865">
    <property type="entry name" value="DNA_ligae_ATP-dep_bac/arc"/>
</dbReference>
<dbReference type="InterPro" id="IPR012309">
    <property type="entry name" value="DNA_ligase_ATP-dep_C"/>
</dbReference>
<dbReference type="PROSITE" id="PS00333">
    <property type="entry name" value="DNA_LIGASE_A2"/>
    <property type="match status" value="1"/>
</dbReference>
<feature type="binding site" evidence="14">
    <location>
        <position position="247"/>
    </location>
    <ligand>
        <name>ATP</name>
        <dbReference type="ChEBI" id="CHEBI:30616"/>
    </ligand>
</feature>
<organism evidence="18 19">
    <name type="scientific">Candidatus Roizmanbacteria bacterium RIFCSPHIGHO2_02_FULL_37_24</name>
    <dbReference type="NCBI Taxonomy" id="1802037"/>
    <lineage>
        <taxon>Bacteria</taxon>
        <taxon>Candidatus Roizmaniibacteriota</taxon>
    </lineage>
</organism>
<dbReference type="SUPFAM" id="SSF56091">
    <property type="entry name" value="DNA ligase/mRNA capping enzyme, catalytic domain"/>
    <property type="match status" value="1"/>
</dbReference>
<dbReference type="InterPro" id="IPR016059">
    <property type="entry name" value="DNA_ligase_ATP-dep_CS"/>
</dbReference>
<evidence type="ECO:0000256" key="1">
    <source>
        <dbReference type="ARBA" id="ARBA00007572"/>
    </source>
</evidence>
<dbReference type="Pfam" id="PF04679">
    <property type="entry name" value="DNA_ligase_A_C"/>
    <property type="match status" value="1"/>
</dbReference>
<name>A0A1F7GV93_9BACT</name>
<proteinExistence type="inferred from homology"/>
<dbReference type="InterPro" id="IPR012340">
    <property type="entry name" value="NA-bd_OB-fold"/>
</dbReference>
<reference evidence="18 19" key="1">
    <citation type="journal article" date="2016" name="Nat. Commun.">
        <title>Thousands of microbial genomes shed light on interconnected biogeochemical processes in an aquifer system.</title>
        <authorList>
            <person name="Anantharaman K."/>
            <person name="Brown C.T."/>
            <person name="Hug L.A."/>
            <person name="Sharon I."/>
            <person name="Castelle C.J."/>
            <person name="Probst A.J."/>
            <person name="Thomas B.C."/>
            <person name="Singh A."/>
            <person name="Wilkins M.J."/>
            <person name="Karaoz U."/>
            <person name="Brodie E.L."/>
            <person name="Williams K.H."/>
            <person name="Hubbard S.S."/>
            <person name="Banfield J.F."/>
        </authorList>
    </citation>
    <scope>NUCLEOTIDE SEQUENCE [LARGE SCALE GENOMIC DNA]</scope>
</reference>
<keyword evidence="4 14" id="KW-0235">DNA replication</keyword>
<dbReference type="GO" id="GO:0006310">
    <property type="term" value="P:DNA recombination"/>
    <property type="evidence" value="ECO:0007669"/>
    <property type="project" value="UniProtKB-UniRule"/>
</dbReference>
<dbReference type="GO" id="GO:0006273">
    <property type="term" value="P:lagging strand elongation"/>
    <property type="evidence" value="ECO:0007669"/>
    <property type="project" value="TreeGrafter"/>
</dbReference>
<evidence type="ECO:0000256" key="15">
    <source>
        <dbReference type="RuleBase" id="RU004196"/>
    </source>
</evidence>
<comment type="caution">
    <text evidence="18">The sequence shown here is derived from an EMBL/GenBank/DDBJ whole genome shotgun (WGS) entry which is preliminary data.</text>
</comment>
<feature type="binding site" evidence="14">
    <location>
        <position position="339"/>
    </location>
    <ligand>
        <name>ATP</name>
        <dbReference type="ChEBI" id="CHEBI:30616"/>
    </ligand>
</feature>
<feature type="active site" description="N6-AMP-lysine intermediate" evidence="14">
    <location>
        <position position="249"/>
    </location>
</feature>
<evidence type="ECO:0000256" key="10">
    <source>
        <dbReference type="ARBA" id="ARBA00023172"/>
    </source>
</evidence>
<dbReference type="SUPFAM" id="SSF50249">
    <property type="entry name" value="Nucleic acid-binding proteins"/>
    <property type="match status" value="1"/>
</dbReference>
<dbReference type="GO" id="GO:0003677">
    <property type="term" value="F:DNA binding"/>
    <property type="evidence" value="ECO:0007669"/>
    <property type="project" value="InterPro"/>
</dbReference>
<sequence length="593" mass="67940">MHFSELASFFHTIENTSSRNEMTKILAELFKKLHEDEIDKVIYLLQGRIAPTYVKIDFGLGEKLVIKAITRALNIEHKHFMNRYKSKGDIGEAAEFFKKEIRSIGERDMTVKEVFVILEKITKASGGGSQDTKLALLAELIQTIDSLSTRYLVRIPINTLRLGFSDMTILDSLSWMLDGNKSHRPIIERAYQIRPDLGYIGKTVKQGGVHKLEKVKPEVFTPILMMKAQRLPTPQEIIDKIGKGIVEPKYDGFRLQVHYKNKKVKLFSRNLDDVTYMYPDIIEGIRKEVKAKEIIFEGEAIGFDPHSGSFLPFQETVQRKRKYHIQEKALEIPLKMFAFELLFLNGNDYINKPFEQRRKALEKQIKLSGDIFKDTLLLSPEKIADNDQILEEEFDDAISRGLEGIMIKKIDGVYQPGARGWNWIKYKRSQSSKIDDSIDCLVMGYDVGKGKRSGFGIGAFLAGVYDDKHDIYRTIAKIGTGLSDIEWVELRKRCDHIASNQRPALYEVDKQMNVDVWVKPKIVVEIQADEITRSSVHTAGRVMQATKSGKGSEVKASGYALRFPRLKRFRDDKKPEQATTLSELKQMYKDSKQ</sequence>
<feature type="binding site" evidence="14">
    <location>
        <position position="299"/>
    </location>
    <ligand>
        <name>ATP</name>
        <dbReference type="ChEBI" id="CHEBI:30616"/>
    </ligand>
</feature>
<dbReference type="Gene3D" id="2.40.50.140">
    <property type="entry name" value="Nucleic acid-binding proteins"/>
    <property type="match status" value="1"/>
</dbReference>
<dbReference type="Pfam" id="PF04675">
    <property type="entry name" value="DNA_ligase_A_N"/>
    <property type="match status" value="1"/>
</dbReference>
<dbReference type="GO" id="GO:0051301">
    <property type="term" value="P:cell division"/>
    <property type="evidence" value="ECO:0007669"/>
    <property type="project" value="UniProtKB-KW"/>
</dbReference>
<evidence type="ECO:0000256" key="14">
    <source>
        <dbReference type="HAMAP-Rule" id="MF_00407"/>
    </source>
</evidence>
<feature type="binding site" evidence="14">
    <location>
        <position position="254"/>
    </location>
    <ligand>
        <name>ATP</name>
        <dbReference type="ChEBI" id="CHEBI:30616"/>
    </ligand>
</feature>
<dbReference type="PROSITE" id="PS50160">
    <property type="entry name" value="DNA_LIGASE_A3"/>
    <property type="match status" value="1"/>
</dbReference>
<feature type="binding site" evidence="14">
    <location>
        <position position="269"/>
    </location>
    <ligand>
        <name>ATP</name>
        <dbReference type="ChEBI" id="CHEBI:30616"/>
    </ligand>
</feature>
<dbReference type="Pfam" id="PF01068">
    <property type="entry name" value="DNA_ligase_A_M"/>
    <property type="match status" value="1"/>
</dbReference>
<dbReference type="EC" id="6.5.1.1" evidence="14"/>
<evidence type="ECO:0000256" key="16">
    <source>
        <dbReference type="SAM" id="MobiDB-lite"/>
    </source>
</evidence>
<dbReference type="InterPro" id="IPR012308">
    <property type="entry name" value="DNA_ligase_ATP-dep_N"/>
</dbReference>
<keyword evidence="8 14" id="KW-0067">ATP-binding</keyword>